<dbReference type="GO" id="GO:0140359">
    <property type="term" value="F:ABC-type transporter activity"/>
    <property type="evidence" value="ECO:0007669"/>
    <property type="project" value="InterPro"/>
</dbReference>
<dbReference type="AlphaFoldDB" id="A0AB39L985"/>
<keyword evidence="4 6" id="KW-0472">Membrane</keyword>
<feature type="transmembrane region" description="Helical" evidence="6">
    <location>
        <begin position="241"/>
        <end position="262"/>
    </location>
</feature>
<evidence type="ECO:0000256" key="1">
    <source>
        <dbReference type="ARBA" id="ARBA00004141"/>
    </source>
</evidence>
<dbReference type="PANTHER" id="PTHR43229">
    <property type="entry name" value="NODULATION PROTEIN J"/>
    <property type="match status" value="1"/>
</dbReference>
<feature type="domain" description="ABC-2 type transporter transmembrane" evidence="7">
    <location>
        <begin position="29"/>
        <end position="223"/>
    </location>
</feature>
<evidence type="ECO:0000256" key="2">
    <source>
        <dbReference type="ARBA" id="ARBA00022692"/>
    </source>
</evidence>
<feature type="transmembrane region" description="Helical" evidence="6">
    <location>
        <begin position="77"/>
        <end position="101"/>
    </location>
</feature>
<dbReference type="InterPro" id="IPR013525">
    <property type="entry name" value="ABC2_TM"/>
</dbReference>
<gene>
    <name evidence="8" type="ORF">AB5L97_07015</name>
</gene>
<sequence length="269" mass="28720">MTTAAAHPDQTRAGGPAPRVPRLGGLNPTLVRIEVLRVARNARTLAFAVVMPVAIYFAFGGSGGLGRQAVGRGNVAAYSMISMALYGAMTVAVMTAASVSVERAQGWSRQLRLTPLRPQAYVAVKAFTALLTSLLPVVAVNAVGLLSGATMPSDVWVLSMLLEWFGAAVLAAFGLFMGYLLPTENSMQFLGLGLALMAFAGGVFYPFYLMDPILQEVARFTPMWGPSMVAHAVLLGDAFDWVWALNICAWLAVFATGAGLMFRRDTRRV</sequence>
<feature type="transmembrane region" description="Helical" evidence="6">
    <location>
        <begin position="164"/>
        <end position="182"/>
    </location>
</feature>
<evidence type="ECO:0000256" key="4">
    <source>
        <dbReference type="ARBA" id="ARBA00023136"/>
    </source>
</evidence>
<organism evidence="8">
    <name type="scientific">Sinomonas puerhi</name>
    <dbReference type="NCBI Taxonomy" id="3238584"/>
    <lineage>
        <taxon>Bacteria</taxon>
        <taxon>Bacillati</taxon>
        <taxon>Actinomycetota</taxon>
        <taxon>Actinomycetes</taxon>
        <taxon>Micrococcales</taxon>
        <taxon>Micrococcaceae</taxon>
        <taxon>Sinomonas</taxon>
    </lineage>
</organism>
<dbReference type="GO" id="GO:0016020">
    <property type="term" value="C:membrane"/>
    <property type="evidence" value="ECO:0007669"/>
    <property type="project" value="UniProtKB-SubCell"/>
</dbReference>
<reference evidence="8" key="1">
    <citation type="submission" date="2024-07" db="EMBL/GenBank/DDBJ databases">
        <authorList>
            <person name="fu j."/>
        </authorList>
    </citation>
    <scope>NUCLEOTIDE SEQUENCE</scope>
    <source>
        <strain evidence="8">P10A9</strain>
    </source>
</reference>
<keyword evidence="3 6" id="KW-1133">Transmembrane helix</keyword>
<protein>
    <submittedName>
        <fullName evidence="8">ABC transporter permease</fullName>
    </submittedName>
</protein>
<feature type="region of interest" description="Disordered" evidence="5">
    <location>
        <begin position="1"/>
        <end position="21"/>
    </location>
</feature>
<dbReference type="EMBL" id="CP163302">
    <property type="protein sequence ID" value="XDP46749.1"/>
    <property type="molecule type" value="Genomic_DNA"/>
</dbReference>
<evidence type="ECO:0000256" key="6">
    <source>
        <dbReference type="SAM" id="Phobius"/>
    </source>
</evidence>
<name>A0AB39L985_9MICC</name>
<accession>A0AB39L985</accession>
<dbReference type="RefSeq" id="WP_369047005.1">
    <property type="nucleotide sequence ID" value="NZ_CP163302.1"/>
</dbReference>
<dbReference type="Pfam" id="PF01061">
    <property type="entry name" value="ABC2_membrane"/>
    <property type="match status" value="1"/>
</dbReference>
<dbReference type="InterPro" id="IPR051784">
    <property type="entry name" value="Nod_factor_ABC_transporter"/>
</dbReference>
<evidence type="ECO:0000259" key="7">
    <source>
        <dbReference type="Pfam" id="PF01061"/>
    </source>
</evidence>
<feature type="transmembrane region" description="Helical" evidence="6">
    <location>
        <begin position="122"/>
        <end position="144"/>
    </location>
</feature>
<keyword evidence="2 6" id="KW-0812">Transmembrane</keyword>
<comment type="subcellular location">
    <subcellularLocation>
        <location evidence="1">Membrane</location>
        <topology evidence="1">Multi-pass membrane protein</topology>
    </subcellularLocation>
</comment>
<feature type="transmembrane region" description="Helical" evidence="6">
    <location>
        <begin position="45"/>
        <end position="65"/>
    </location>
</feature>
<dbReference type="PANTHER" id="PTHR43229:SF2">
    <property type="entry name" value="NODULATION PROTEIN J"/>
    <property type="match status" value="1"/>
</dbReference>
<evidence type="ECO:0000256" key="5">
    <source>
        <dbReference type="SAM" id="MobiDB-lite"/>
    </source>
</evidence>
<proteinExistence type="predicted"/>
<feature type="transmembrane region" description="Helical" evidence="6">
    <location>
        <begin position="189"/>
        <end position="208"/>
    </location>
</feature>
<evidence type="ECO:0000313" key="8">
    <source>
        <dbReference type="EMBL" id="XDP46749.1"/>
    </source>
</evidence>
<dbReference type="KEGG" id="spue:AB5L97_07015"/>
<evidence type="ECO:0000256" key="3">
    <source>
        <dbReference type="ARBA" id="ARBA00022989"/>
    </source>
</evidence>